<comment type="caution">
    <text evidence="3">The sequence shown here is derived from an EMBL/GenBank/DDBJ whole genome shotgun (WGS) entry which is preliminary data.</text>
</comment>
<proteinExistence type="predicted"/>
<feature type="compositionally biased region" description="Low complexity" evidence="1">
    <location>
        <begin position="27"/>
        <end position="50"/>
    </location>
</feature>
<dbReference type="Proteomes" id="UP001519667">
    <property type="component" value="Unassembled WGS sequence"/>
</dbReference>
<gene>
    <name evidence="3" type="ORF">J7302_03640</name>
</gene>
<keyword evidence="4" id="KW-1185">Reference proteome</keyword>
<organism evidence="3 4">
    <name type="scientific">Metapseudomonas boanensis</name>
    <dbReference type="NCBI Taxonomy" id="2822138"/>
    <lineage>
        <taxon>Bacteria</taxon>
        <taxon>Pseudomonadati</taxon>
        <taxon>Pseudomonadota</taxon>
        <taxon>Gammaproteobacteria</taxon>
        <taxon>Pseudomonadales</taxon>
        <taxon>Pseudomonadaceae</taxon>
        <taxon>Metapseudomonas</taxon>
    </lineage>
</organism>
<name>A0ABS5XDG2_9GAMM</name>
<protein>
    <recommendedName>
        <fullName evidence="5">Lipoprotein</fullName>
    </recommendedName>
</protein>
<dbReference type="RefSeq" id="WP_215370396.1">
    <property type="nucleotide sequence ID" value="NZ_JAGTIS010000001.1"/>
</dbReference>
<evidence type="ECO:0000313" key="4">
    <source>
        <dbReference type="Proteomes" id="UP001519667"/>
    </source>
</evidence>
<evidence type="ECO:0008006" key="5">
    <source>
        <dbReference type="Google" id="ProtNLM"/>
    </source>
</evidence>
<sequence length="71" mass="6888">MKKTLSLALLLAASLGLAACDKKEEAQAPAAPATETQPSAPAAPEAATPPASEPAPAAPSTAPAAPEEEAQ</sequence>
<evidence type="ECO:0000313" key="3">
    <source>
        <dbReference type="EMBL" id="MBT8765231.1"/>
    </source>
</evidence>
<feature type="region of interest" description="Disordered" evidence="1">
    <location>
        <begin position="21"/>
        <end position="71"/>
    </location>
</feature>
<accession>A0ABS5XDG2</accession>
<reference evidence="3 4" key="1">
    <citation type="submission" date="2021-04" db="EMBL/GenBank/DDBJ databases">
        <title>Pseudomonas boanensis sp. nov., a bacterium isolated from river water used for household purposes in Boane District, Mozambique.</title>
        <authorList>
            <person name="Nicklasson M."/>
            <person name="Martin-Rodriguez A.J."/>
            <person name="Thorell K."/>
            <person name="Neves L."/>
            <person name="Mussagy A."/>
            <person name="Rydberg H.A."/>
            <person name="Hernroth B."/>
            <person name="Svensson-Stadler L."/>
            <person name="Sjoling A."/>
        </authorList>
    </citation>
    <scope>NUCLEOTIDE SEQUENCE [LARGE SCALE GENOMIC DNA]</scope>
    <source>
        <strain evidence="3 4">DB1</strain>
    </source>
</reference>
<evidence type="ECO:0000256" key="1">
    <source>
        <dbReference type="SAM" id="MobiDB-lite"/>
    </source>
</evidence>
<dbReference type="EMBL" id="JAGTIS010000001">
    <property type="protein sequence ID" value="MBT8765231.1"/>
    <property type="molecule type" value="Genomic_DNA"/>
</dbReference>
<feature type="chain" id="PRO_5047133547" description="Lipoprotein" evidence="2">
    <location>
        <begin position="19"/>
        <end position="71"/>
    </location>
</feature>
<feature type="signal peptide" evidence="2">
    <location>
        <begin position="1"/>
        <end position="18"/>
    </location>
</feature>
<evidence type="ECO:0000256" key="2">
    <source>
        <dbReference type="SAM" id="SignalP"/>
    </source>
</evidence>
<keyword evidence="2" id="KW-0732">Signal</keyword>
<dbReference type="PROSITE" id="PS51257">
    <property type="entry name" value="PROKAR_LIPOPROTEIN"/>
    <property type="match status" value="1"/>
</dbReference>